<accession>A0A6L6XQK0</accession>
<name>A0A6L6XQK0_9ACTN</name>
<gene>
    <name evidence="3" type="ORF">GON03_07495</name>
</gene>
<feature type="signal peptide" evidence="2">
    <location>
        <begin position="1"/>
        <end position="24"/>
    </location>
</feature>
<proteinExistence type="predicted"/>
<keyword evidence="4" id="KW-1185">Reference proteome</keyword>
<evidence type="ECO:0000256" key="2">
    <source>
        <dbReference type="SAM" id="SignalP"/>
    </source>
</evidence>
<feature type="region of interest" description="Disordered" evidence="1">
    <location>
        <begin position="63"/>
        <end position="83"/>
    </location>
</feature>
<keyword evidence="2" id="KW-0732">Signal</keyword>
<comment type="caution">
    <text evidence="3">The sequence shown here is derived from an EMBL/GenBank/DDBJ whole genome shotgun (WGS) entry which is preliminary data.</text>
</comment>
<sequence>MHRRWLSRALIALAVPALILPAAATTATAAAPAKVPTIDAVAGIYPHLAGGIANASSSKVIGPGKKCKPGKAIKGASSTSASYSPDYTTADPSALMPTGATPMVTVTAMKFPNAKAAIAYLHGYQASTKDCPGGGGGTGGGGGGSLPDCKTSMKKIKFTLGDERWGYQTKADCPETSTVMNMLFARKGKFIVYANAMSMDATAPSIPSSIDLTKLALSTVG</sequence>
<feature type="chain" id="PRO_5038884661" description="Sensor domain-containing protein" evidence="2">
    <location>
        <begin position="25"/>
        <end position="221"/>
    </location>
</feature>
<dbReference type="RefSeq" id="WP_157341496.1">
    <property type="nucleotide sequence ID" value="NZ_WSEK01000004.1"/>
</dbReference>
<evidence type="ECO:0008006" key="5">
    <source>
        <dbReference type="Google" id="ProtNLM"/>
    </source>
</evidence>
<dbReference type="Proteomes" id="UP000473525">
    <property type="component" value="Unassembled WGS sequence"/>
</dbReference>
<reference evidence="3 4" key="1">
    <citation type="submission" date="2019-12" db="EMBL/GenBank/DDBJ databases">
        <authorList>
            <person name="Huq M.A."/>
        </authorList>
    </citation>
    <scope>NUCLEOTIDE SEQUENCE [LARGE SCALE GENOMIC DNA]</scope>
    <source>
        <strain evidence="3 4">MAH-18</strain>
    </source>
</reference>
<evidence type="ECO:0000313" key="3">
    <source>
        <dbReference type="EMBL" id="MVQ49023.1"/>
    </source>
</evidence>
<evidence type="ECO:0000313" key="4">
    <source>
        <dbReference type="Proteomes" id="UP000473525"/>
    </source>
</evidence>
<protein>
    <recommendedName>
        <fullName evidence="5">Sensor domain-containing protein</fullName>
    </recommendedName>
</protein>
<organism evidence="3 4">
    <name type="scientific">Nocardioides agri</name>
    <dbReference type="NCBI Taxonomy" id="2682843"/>
    <lineage>
        <taxon>Bacteria</taxon>
        <taxon>Bacillati</taxon>
        <taxon>Actinomycetota</taxon>
        <taxon>Actinomycetes</taxon>
        <taxon>Propionibacteriales</taxon>
        <taxon>Nocardioidaceae</taxon>
        <taxon>Nocardioides</taxon>
    </lineage>
</organism>
<evidence type="ECO:0000256" key="1">
    <source>
        <dbReference type="SAM" id="MobiDB-lite"/>
    </source>
</evidence>
<dbReference type="EMBL" id="WSEK01000004">
    <property type="protein sequence ID" value="MVQ49023.1"/>
    <property type="molecule type" value="Genomic_DNA"/>
</dbReference>
<dbReference type="AlphaFoldDB" id="A0A6L6XQK0"/>